<dbReference type="InterPro" id="IPR002372">
    <property type="entry name" value="PQQ_rpt_dom"/>
</dbReference>
<feature type="compositionally biased region" description="Low complexity" evidence="1">
    <location>
        <begin position="571"/>
        <end position="580"/>
    </location>
</feature>
<dbReference type="Gene3D" id="2.130.10.10">
    <property type="entry name" value="YVTN repeat-like/Quinoprotein amine dehydrogenase"/>
    <property type="match status" value="1"/>
</dbReference>
<keyword evidence="2" id="KW-0732">Signal</keyword>
<gene>
    <name evidence="4" type="ORF">D6D54_08390</name>
</gene>
<dbReference type="RefSeq" id="WP_127092276.1">
    <property type="nucleotide sequence ID" value="NZ_CM012290.1"/>
</dbReference>
<dbReference type="InterPro" id="IPR015943">
    <property type="entry name" value="WD40/YVTN_repeat-like_dom_sf"/>
</dbReference>
<feature type="compositionally biased region" description="Polar residues" evidence="1">
    <location>
        <begin position="630"/>
        <end position="651"/>
    </location>
</feature>
<accession>A0A433EMR4</accession>
<organism evidence="4">
    <name type="scientific">Spiroplasma poulsonii</name>
    <dbReference type="NCBI Taxonomy" id="2138"/>
    <lineage>
        <taxon>Bacteria</taxon>
        <taxon>Bacillati</taxon>
        <taxon>Mycoplasmatota</taxon>
        <taxon>Mollicutes</taxon>
        <taxon>Entomoplasmatales</taxon>
        <taxon>Spiroplasmataceae</taxon>
        <taxon>Spiroplasma</taxon>
    </lineage>
</organism>
<feature type="region of interest" description="Disordered" evidence="1">
    <location>
        <begin position="630"/>
        <end position="695"/>
    </location>
</feature>
<evidence type="ECO:0000313" key="4">
    <source>
        <dbReference type="EMBL" id="RUP75569.1"/>
    </source>
</evidence>
<feature type="chain" id="PRO_5019152269" description="Pyrrolo-quinoline quinone repeat domain-containing protein" evidence="2">
    <location>
        <begin position="20"/>
        <end position="814"/>
    </location>
</feature>
<feature type="compositionally biased region" description="Polar residues" evidence="1">
    <location>
        <begin position="561"/>
        <end position="570"/>
    </location>
</feature>
<name>A0A433EMR4_9MOLU</name>
<dbReference type="InterPro" id="IPR011047">
    <property type="entry name" value="Quinoprotein_ADH-like_sf"/>
</dbReference>
<evidence type="ECO:0000256" key="2">
    <source>
        <dbReference type="SAM" id="SignalP"/>
    </source>
</evidence>
<proteinExistence type="predicted"/>
<protein>
    <recommendedName>
        <fullName evidence="3">Pyrrolo-quinoline quinone repeat domain-containing protein</fullName>
    </recommendedName>
</protein>
<dbReference type="Pfam" id="PF13360">
    <property type="entry name" value="PQQ_2"/>
    <property type="match status" value="1"/>
</dbReference>
<feature type="compositionally biased region" description="Low complexity" evidence="1">
    <location>
        <begin position="669"/>
        <end position="691"/>
    </location>
</feature>
<dbReference type="PANTHER" id="PTHR34512:SF30">
    <property type="entry name" value="OUTER MEMBRANE PROTEIN ASSEMBLY FACTOR BAMB"/>
    <property type="match status" value="1"/>
</dbReference>
<feature type="signal peptide" evidence="2">
    <location>
        <begin position="1"/>
        <end position="19"/>
    </location>
</feature>
<dbReference type="SUPFAM" id="SSF56973">
    <property type="entry name" value="Aerolisin/ETX pore-forming domain"/>
    <property type="match status" value="1"/>
</dbReference>
<comment type="caution">
    <text evidence="4">The sequence shown here is derived from an EMBL/GenBank/DDBJ whole genome shotgun (WGS) entry which is preliminary data.</text>
</comment>
<keyword evidence="4" id="KW-0614">Plasmid</keyword>
<dbReference type="PANTHER" id="PTHR34512">
    <property type="entry name" value="CELL SURFACE PROTEIN"/>
    <property type="match status" value="1"/>
</dbReference>
<dbReference type="InterPro" id="IPR018391">
    <property type="entry name" value="PQQ_b-propeller_rpt"/>
</dbReference>
<dbReference type="SUPFAM" id="SSF50998">
    <property type="entry name" value="Quinoprotein alcohol dehydrogenase-like"/>
    <property type="match status" value="1"/>
</dbReference>
<dbReference type="Gene3D" id="2.40.128.630">
    <property type="match status" value="2"/>
</dbReference>
<geneLocation type="plasmid" evidence="4">
    <name>psNeo</name>
</geneLocation>
<evidence type="ECO:0000259" key="3">
    <source>
        <dbReference type="Pfam" id="PF13360"/>
    </source>
</evidence>
<dbReference type="SMART" id="SM00564">
    <property type="entry name" value="PQQ"/>
    <property type="match status" value="7"/>
</dbReference>
<feature type="region of interest" description="Disordered" evidence="1">
    <location>
        <begin position="561"/>
        <end position="580"/>
    </location>
</feature>
<feature type="domain" description="Pyrrolo-quinoline quinone repeat" evidence="3">
    <location>
        <begin position="78"/>
        <end position="259"/>
    </location>
</feature>
<dbReference type="EMBL" id="RAHC01000018">
    <property type="protein sequence ID" value="RUP75569.1"/>
    <property type="molecule type" value="Genomic_DNA"/>
</dbReference>
<dbReference type="Proteomes" id="UP000274545">
    <property type="component" value="Plasmid psNeo"/>
</dbReference>
<evidence type="ECO:0000256" key="1">
    <source>
        <dbReference type="SAM" id="MobiDB-lite"/>
    </source>
</evidence>
<sequence>MRKILSLLSVLAISGTAITMEVASSSYQKRTNSEINYSQLNNLEILNRVKRTISETLGEQNVVIKTYNKIQTSGIIFNNKLYFGSDDSNVYEYDPTTGQQKIVITTNRRVQTSGIIFNNKLYFGSDDKHVYEYDPTTGQQKIVITTNGPIYSSGVVFNNKLYIGSDDSNVYEYDPTTGQQKIVITTKSNVQASGIIFNNKLYFGSDDSNVYEYDPTTGQQKIVITTNFSIWSSGVVFNNKLYIGSDDSNVYEYDPTTGQQKIVITTNRRVQTSGIIFNNKLYFGSNDKHVYEYDPTTGQQKIVITTNGPIYSSGVVFNNKLYIGSNDKHVYEYDPTTGQQKIVITTNGPIYSSGVVFNNKLYFGSDDSNVYEYYEKYNLNKVIKNYELNLINASNNKISDKAILNELNYLNPNLDISQLEIINKKRSYVTIKAKNNNDKYFGEKKIYFIVNNELNKNIVLYDLIKKAIFFKLRDDNLNLEFSKIKDINLSYLQYSNIELKETITPQINIEDVYESACTGQSGLINNGSLIQTFKTPECRKTIENEIRIQLSNGLINSKSLEQGQTTGKEQSNSSGSSVSKANTKSLEIVDAFEDIDVKQSSESSGWHAELSVTANASFNVGFASGDVSTTTSGGYNKNSETSQSHSSGHTNSQSTGSSESSQKEETKTKIISQSIGSSKFSSSSNNVSLENTDVKSTTISEQVTWPSQEIKVNPKSKATIKIFIKKVTNQITLDLKQDISGNVIVKVENKNGEEETIDFSIGELMQKLIKYKLLPPQISVGEFDENDIYFEGQINFLIKKGFKQDIIIDEIKLN</sequence>
<dbReference type="AlphaFoldDB" id="A0A433EMR4"/>
<reference evidence="4" key="1">
    <citation type="journal article" date="2019" name="Genome Biol. Evol.">
        <title>Toxin and genome evolution in a Drosophila defensive symbiosis.</title>
        <authorList>
            <person name="Ballinger M.J."/>
            <person name="Gawryluk R.M."/>
            <person name="Perlman S.J."/>
        </authorList>
    </citation>
    <scope>NUCLEOTIDE SEQUENCE [LARGE SCALE GENOMIC DNA]</scope>
    <source>
        <strain evidence="4">SNeo</strain>
        <plasmid evidence="4">psNeo</plasmid>
    </source>
</reference>